<reference evidence="1 2" key="1">
    <citation type="submission" date="2014-02" db="EMBL/GenBank/DDBJ databases">
        <title>Single nucleus genome sequencing reveals high similarity among nuclei of an endomycorrhizal fungus.</title>
        <authorList>
            <person name="Lin K."/>
            <person name="Geurts R."/>
            <person name="Zhang Z."/>
            <person name="Limpens E."/>
            <person name="Saunders D.G."/>
            <person name="Mu D."/>
            <person name="Pang E."/>
            <person name="Cao H."/>
            <person name="Cha H."/>
            <person name="Lin T."/>
            <person name="Zhou Q."/>
            <person name="Shang Y."/>
            <person name="Li Y."/>
            <person name="Ivanov S."/>
            <person name="Sharma T."/>
            <person name="Velzen R.V."/>
            <person name="Ruijter N.D."/>
            <person name="Aanen D.K."/>
            <person name="Win J."/>
            <person name="Kamoun S."/>
            <person name="Bisseling T."/>
            <person name="Huang S."/>
        </authorList>
    </citation>
    <scope>NUCLEOTIDE SEQUENCE [LARGE SCALE GENOMIC DNA]</scope>
    <source>
        <strain evidence="2">DAOM197198w</strain>
    </source>
</reference>
<dbReference type="PANTHER" id="PTHR43628">
    <property type="entry name" value="ACTIVATOR OF C KINASE PROTEIN 1-RELATED"/>
    <property type="match status" value="1"/>
</dbReference>
<gene>
    <name evidence="1" type="ORF">RirG_144390</name>
</gene>
<comment type="caution">
    <text evidence="1">The sequence shown here is derived from an EMBL/GenBank/DDBJ whole genome shotgun (WGS) entry which is preliminary data.</text>
</comment>
<proteinExistence type="predicted"/>
<dbReference type="PANTHER" id="PTHR43628:SF1">
    <property type="entry name" value="CHITIN SYNTHASE REGULATORY FACTOR 2-RELATED"/>
    <property type="match status" value="1"/>
</dbReference>
<sequence>MNDNTKVQDAYKYYQPDNNYLELSNFYKVNVMEIKPTTQDINENIFEEDLSDVIDKLVNLYFEETNKGKEERERKKFLLNNQTSSNSIYLFGYFNYHGIGTDINKQIALGLYQKAAELENFVAQFDLACMYLYGAGTDKNYNKAFKLLEKLSRRKHTYGMKWLGHCYKFGYGTVKNMDKATYWYKKSSSLGSKYVLNN</sequence>
<dbReference type="AlphaFoldDB" id="A0A015KW86"/>
<evidence type="ECO:0000313" key="2">
    <source>
        <dbReference type="Proteomes" id="UP000022910"/>
    </source>
</evidence>
<dbReference type="HOGENOM" id="CLU_000288_36_7_1"/>
<dbReference type="Gene3D" id="1.25.40.10">
    <property type="entry name" value="Tetratricopeptide repeat domain"/>
    <property type="match status" value="1"/>
</dbReference>
<dbReference type="InterPro" id="IPR011990">
    <property type="entry name" value="TPR-like_helical_dom_sf"/>
</dbReference>
<dbReference type="InterPro" id="IPR006597">
    <property type="entry name" value="Sel1-like"/>
</dbReference>
<evidence type="ECO:0000313" key="1">
    <source>
        <dbReference type="EMBL" id="EXX64266.1"/>
    </source>
</evidence>
<organism evidence="1 2">
    <name type="scientific">Rhizophagus irregularis (strain DAOM 197198w)</name>
    <name type="common">Glomus intraradices</name>
    <dbReference type="NCBI Taxonomy" id="1432141"/>
    <lineage>
        <taxon>Eukaryota</taxon>
        <taxon>Fungi</taxon>
        <taxon>Fungi incertae sedis</taxon>
        <taxon>Mucoromycota</taxon>
        <taxon>Glomeromycotina</taxon>
        <taxon>Glomeromycetes</taxon>
        <taxon>Glomerales</taxon>
        <taxon>Glomeraceae</taxon>
        <taxon>Rhizophagus</taxon>
    </lineage>
</organism>
<dbReference type="EMBL" id="JEMT01023596">
    <property type="protein sequence ID" value="EXX64266.1"/>
    <property type="molecule type" value="Genomic_DNA"/>
</dbReference>
<protein>
    <recommendedName>
        <fullName evidence="3">HCP-like protein</fullName>
    </recommendedName>
</protein>
<dbReference type="SUPFAM" id="SSF81901">
    <property type="entry name" value="HCP-like"/>
    <property type="match status" value="1"/>
</dbReference>
<dbReference type="Proteomes" id="UP000022910">
    <property type="component" value="Unassembled WGS sequence"/>
</dbReference>
<evidence type="ECO:0008006" key="3">
    <source>
        <dbReference type="Google" id="ProtNLM"/>
    </source>
</evidence>
<dbReference type="SMART" id="SM00671">
    <property type="entry name" value="SEL1"/>
    <property type="match status" value="3"/>
</dbReference>
<accession>A0A015KW86</accession>
<keyword evidence="2" id="KW-1185">Reference proteome</keyword>
<dbReference type="Pfam" id="PF08238">
    <property type="entry name" value="Sel1"/>
    <property type="match status" value="3"/>
</dbReference>
<name>A0A015KW86_RHIIW</name>
<dbReference type="InterPro" id="IPR052945">
    <property type="entry name" value="Mitotic_Regulator"/>
</dbReference>